<dbReference type="Pfam" id="PF02298">
    <property type="entry name" value="Cu_bind_like"/>
    <property type="match status" value="1"/>
</dbReference>
<dbReference type="Proteomes" id="UP000607653">
    <property type="component" value="Unassembled WGS sequence"/>
</dbReference>
<evidence type="ECO:0000313" key="6">
    <source>
        <dbReference type="EMBL" id="DAD48314.1"/>
    </source>
</evidence>
<feature type="region of interest" description="Disordered" evidence="3">
    <location>
        <begin position="125"/>
        <end position="151"/>
    </location>
</feature>
<organism evidence="6 7">
    <name type="scientific">Nelumbo nucifera</name>
    <name type="common">Sacred lotus</name>
    <dbReference type="NCBI Taxonomy" id="4432"/>
    <lineage>
        <taxon>Eukaryota</taxon>
        <taxon>Viridiplantae</taxon>
        <taxon>Streptophyta</taxon>
        <taxon>Embryophyta</taxon>
        <taxon>Tracheophyta</taxon>
        <taxon>Spermatophyta</taxon>
        <taxon>Magnoliopsida</taxon>
        <taxon>Proteales</taxon>
        <taxon>Nelumbonaceae</taxon>
        <taxon>Nelumbo</taxon>
    </lineage>
</organism>
<dbReference type="PANTHER" id="PTHR33021">
    <property type="entry name" value="BLUE COPPER PROTEIN"/>
    <property type="match status" value="1"/>
</dbReference>
<keyword evidence="2" id="KW-0325">Glycoprotein</keyword>
<keyword evidence="4" id="KW-0732">Signal</keyword>
<proteinExistence type="predicted"/>
<dbReference type="PROSITE" id="PS51485">
    <property type="entry name" value="PHYTOCYANIN"/>
    <property type="match status" value="1"/>
</dbReference>
<dbReference type="PANTHER" id="PTHR33021:SF288">
    <property type="entry name" value="OS03G0648500 PROTEIN"/>
    <property type="match status" value="1"/>
</dbReference>
<evidence type="ECO:0000256" key="1">
    <source>
        <dbReference type="ARBA" id="ARBA00023157"/>
    </source>
</evidence>
<accession>A0A822ZQQ3</accession>
<dbReference type="GO" id="GO:0009055">
    <property type="term" value="F:electron transfer activity"/>
    <property type="evidence" value="ECO:0007669"/>
    <property type="project" value="InterPro"/>
</dbReference>
<keyword evidence="1" id="KW-1015">Disulfide bond</keyword>
<dbReference type="InterPro" id="IPR008972">
    <property type="entry name" value="Cupredoxin"/>
</dbReference>
<dbReference type="InterPro" id="IPR039391">
    <property type="entry name" value="Phytocyanin-like"/>
</dbReference>
<dbReference type="Gene3D" id="2.60.40.420">
    <property type="entry name" value="Cupredoxins - blue copper proteins"/>
    <property type="match status" value="1"/>
</dbReference>
<gene>
    <name evidence="6" type="ORF">HUJ06_018251</name>
</gene>
<protein>
    <recommendedName>
        <fullName evidence="5">Phytocyanin domain-containing protein</fullName>
    </recommendedName>
</protein>
<dbReference type="EMBL" id="DUZY01000008">
    <property type="protein sequence ID" value="DAD48314.1"/>
    <property type="molecule type" value="Genomic_DNA"/>
</dbReference>
<evidence type="ECO:0000256" key="3">
    <source>
        <dbReference type="SAM" id="MobiDB-lite"/>
    </source>
</evidence>
<feature type="chain" id="PRO_5032721356" description="Phytocyanin domain-containing protein" evidence="4">
    <location>
        <begin position="22"/>
        <end position="210"/>
    </location>
</feature>
<sequence>MGSQICIMSVIVIAWSRSSHGLQYMVGDSPWTIPPNKEFYNDWSDHLFFQIGDVLVFEFQSELHNLMQISRREYENCSAENPFRAFWVDPAAIPLIEQRVYYFICSFANYCLLGQKVSVTVHHHSSVPPPLPPSSPPLQPPQPQPSLSPTLLPRPYPCAPQTLSCAGHSSPPSLVVDHSPGIPSSSSPMRMRNLVFVPCVLLSVGFPLLV</sequence>
<comment type="caution">
    <text evidence="6">The sequence shown here is derived from an EMBL/GenBank/DDBJ whole genome shotgun (WGS) entry which is preliminary data.</text>
</comment>
<feature type="domain" description="Phytocyanin" evidence="5">
    <location>
        <begin position="22"/>
        <end position="123"/>
    </location>
</feature>
<dbReference type="FunFam" id="2.60.40.420:FF:000034">
    <property type="entry name" value="Cupredoxin superfamily protein"/>
    <property type="match status" value="1"/>
</dbReference>
<keyword evidence="7" id="KW-1185">Reference proteome</keyword>
<dbReference type="AlphaFoldDB" id="A0A822ZQQ3"/>
<evidence type="ECO:0000259" key="5">
    <source>
        <dbReference type="PROSITE" id="PS51485"/>
    </source>
</evidence>
<reference evidence="6 7" key="1">
    <citation type="journal article" date="2020" name="Mol. Biol. Evol.">
        <title>Distinct Expression and Methylation Patterns for Genes with Different Fates following a Single Whole-Genome Duplication in Flowering Plants.</title>
        <authorList>
            <person name="Shi T."/>
            <person name="Rahmani R.S."/>
            <person name="Gugger P.F."/>
            <person name="Wang M."/>
            <person name="Li H."/>
            <person name="Zhang Y."/>
            <person name="Li Z."/>
            <person name="Wang Q."/>
            <person name="Van de Peer Y."/>
            <person name="Marchal K."/>
            <person name="Chen J."/>
        </authorList>
    </citation>
    <scope>NUCLEOTIDE SEQUENCE [LARGE SCALE GENOMIC DNA]</scope>
    <source>
        <tissue evidence="6">Leaf</tissue>
    </source>
</reference>
<evidence type="ECO:0000313" key="7">
    <source>
        <dbReference type="Proteomes" id="UP000607653"/>
    </source>
</evidence>
<evidence type="ECO:0000256" key="4">
    <source>
        <dbReference type="SAM" id="SignalP"/>
    </source>
</evidence>
<dbReference type="SUPFAM" id="SSF49503">
    <property type="entry name" value="Cupredoxins"/>
    <property type="match status" value="1"/>
</dbReference>
<feature type="compositionally biased region" description="Pro residues" evidence="3">
    <location>
        <begin position="127"/>
        <end position="151"/>
    </location>
</feature>
<name>A0A822ZQQ3_NELNU</name>
<dbReference type="InterPro" id="IPR003245">
    <property type="entry name" value="Phytocyanin_dom"/>
</dbReference>
<evidence type="ECO:0000256" key="2">
    <source>
        <dbReference type="ARBA" id="ARBA00023180"/>
    </source>
</evidence>
<feature type="signal peptide" evidence="4">
    <location>
        <begin position="1"/>
        <end position="21"/>
    </location>
</feature>